<dbReference type="SUPFAM" id="SSF53254">
    <property type="entry name" value="Phosphoglycerate mutase-like"/>
    <property type="match status" value="1"/>
</dbReference>
<evidence type="ECO:0000313" key="7">
    <source>
        <dbReference type="EMBL" id="GJD94772.1"/>
    </source>
</evidence>
<keyword evidence="4 5" id="KW-0413">Isomerase</keyword>
<evidence type="ECO:0000313" key="8">
    <source>
        <dbReference type="Proteomes" id="UP001055125"/>
    </source>
</evidence>
<name>A0ABQ4RXS3_9HYPH</name>
<dbReference type="Gene3D" id="3.40.50.1240">
    <property type="entry name" value="Phosphoglycerate mutase-like"/>
    <property type="match status" value="1"/>
</dbReference>
<feature type="binding site" evidence="5">
    <location>
        <begin position="12"/>
        <end position="19"/>
    </location>
    <ligand>
        <name>substrate</name>
    </ligand>
</feature>
<dbReference type="SMART" id="SM00855">
    <property type="entry name" value="PGAM"/>
    <property type="match status" value="1"/>
</dbReference>
<dbReference type="Pfam" id="PF00300">
    <property type="entry name" value="His_Phos_1"/>
    <property type="match status" value="1"/>
</dbReference>
<comment type="similarity">
    <text evidence="1 5">Belongs to the phosphoglycerate mutase family. BPG-dependent PGAM subfamily.</text>
</comment>
<dbReference type="EMBL" id="BPQP01000029">
    <property type="protein sequence ID" value="GJD94772.1"/>
    <property type="molecule type" value="Genomic_DNA"/>
</dbReference>
<comment type="caution">
    <text evidence="7">The sequence shown here is derived from an EMBL/GenBank/DDBJ whole genome shotgun (WGS) entry which is preliminary data.</text>
</comment>
<feature type="binding site" evidence="5">
    <location>
        <begin position="25"/>
        <end position="26"/>
    </location>
    <ligand>
        <name>substrate</name>
    </ligand>
</feature>
<dbReference type="Proteomes" id="UP001055125">
    <property type="component" value="Unassembled WGS sequence"/>
</dbReference>
<reference evidence="7" key="1">
    <citation type="journal article" date="2021" name="Front. Microbiol.">
        <title>Comprehensive Comparative Genomics and Phenotyping of Methylobacterium Species.</title>
        <authorList>
            <person name="Alessa O."/>
            <person name="Ogura Y."/>
            <person name="Fujitani Y."/>
            <person name="Takami H."/>
            <person name="Hayashi T."/>
            <person name="Sahin N."/>
            <person name="Tani A."/>
        </authorList>
    </citation>
    <scope>NUCLEOTIDE SEQUENCE</scope>
    <source>
        <strain evidence="7">DSM 19015</strain>
    </source>
</reference>
<dbReference type="PIRSF" id="PIRSF000709">
    <property type="entry name" value="6PFK_2-Ptase"/>
    <property type="match status" value="1"/>
</dbReference>
<feature type="binding site" evidence="5">
    <location>
        <position position="102"/>
    </location>
    <ligand>
        <name>substrate</name>
    </ligand>
</feature>
<sequence>MVPGSRTLVLVRHGQSSDNEQNLFSGFRNPDLTDRGVAEAKAAGRRLKELGLRFELAFTSKLRRAQRTLAIILEELALADLPVEVDEALNERHYGELSGLNKAEACTQWSPEQVHLWRKTYEAVPPGGESLAMTAARTVPFYERQIAWRLQAEQQVLIVAHGNSLRSLVMHLEELSPEAIITRNIATSEILIYTFGASGGMSSKVSVLAD</sequence>
<evidence type="ECO:0000256" key="3">
    <source>
        <dbReference type="ARBA" id="ARBA00023152"/>
    </source>
</evidence>
<dbReference type="HAMAP" id="MF_01039">
    <property type="entry name" value="PGAM_GpmA"/>
    <property type="match status" value="1"/>
</dbReference>
<feature type="binding site" evidence="5">
    <location>
        <begin position="91"/>
        <end position="94"/>
    </location>
    <ligand>
        <name>substrate</name>
    </ligand>
</feature>
<feature type="active site" description="Proton donor/acceptor" evidence="5">
    <location>
        <position position="91"/>
    </location>
</feature>
<accession>A0ABQ4RXS3</accession>
<feature type="active site" description="Tele-phosphohistidine intermediate" evidence="5">
    <location>
        <position position="13"/>
    </location>
</feature>
<protein>
    <recommendedName>
        <fullName evidence="5 6">2,3-bisphosphoglycerate-dependent phosphoglycerate mutase</fullName>
        <shortName evidence="5">BPG-dependent PGAM</shortName>
        <shortName evidence="5">PGAM</shortName>
        <shortName evidence="5">Phosphoglyceromutase</shortName>
        <shortName evidence="5">dPGM</shortName>
        <ecNumber evidence="5 6">5.4.2.11</ecNumber>
    </recommendedName>
</protein>
<proteinExistence type="inferred from homology"/>
<dbReference type="InterPro" id="IPR001345">
    <property type="entry name" value="PG/BPGM_mutase_AS"/>
</dbReference>
<feature type="site" description="Transition state stabilizer" evidence="5">
    <location>
        <position position="161"/>
    </location>
</feature>
<evidence type="ECO:0000256" key="6">
    <source>
        <dbReference type="RuleBase" id="RU004512"/>
    </source>
</evidence>
<evidence type="ECO:0000256" key="2">
    <source>
        <dbReference type="ARBA" id="ARBA00022432"/>
    </source>
</evidence>
<keyword evidence="3 5" id="KW-0324">Glycolysis</keyword>
<comment type="subunit">
    <text evidence="5">Homodimer.</text>
</comment>
<dbReference type="InterPro" id="IPR005952">
    <property type="entry name" value="Phosphogly_mut1"/>
</dbReference>
<dbReference type="PANTHER" id="PTHR11931">
    <property type="entry name" value="PHOSPHOGLYCERATE MUTASE"/>
    <property type="match status" value="1"/>
</dbReference>
<keyword evidence="2 5" id="KW-0312">Gluconeogenesis</keyword>
<dbReference type="NCBIfam" id="TIGR01258">
    <property type="entry name" value="pgm_1"/>
    <property type="match status" value="1"/>
</dbReference>
<dbReference type="CDD" id="cd07067">
    <property type="entry name" value="HP_PGM_like"/>
    <property type="match status" value="1"/>
</dbReference>
<gene>
    <name evidence="7" type="primary">gpmA_1</name>
    <name evidence="5" type="synonym">gpmA</name>
    <name evidence="7" type="ORF">OCOJLMKI_1976</name>
</gene>
<dbReference type="EC" id="5.4.2.11" evidence="5 6"/>
<comment type="function">
    <text evidence="5 6">Catalyzes the interconversion of 2-phosphoglycerate and 3-phosphoglycerate.</text>
</comment>
<organism evidence="7 8">
    <name type="scientific">Methylobacterium iners</name>
    <dbReference type="NCBI Taxonomy" id="418707"/>
    <lineage>
        <taxon>Bacteria</taxon>
        <taxon>Pseudomonadati</taxon>
        <taxon>Pseudomonadota</taxon>
        <taxon>Alphaproteobacteria</taxon>
        <taxon>Hyphomicrobiales</taxon>
        <taxon>Methylobacteriaceae</taxon>
        <taxon>Methylobacterium</taxon>
    </lineage>
</organism>
<feature type="binding site" evidence="5">
    <location>
        <position position="64"/>
    </location>
    <ligand>
        <name>substrate</name>
    </ligand>
</feature>
<dbReference type="InterPro" id="IPR029033">
    <property type="entry name" value="His_PPase_superfam"/>
</dbReference>
<evidence type="ECO:0000256" key="4">
    <source>
        <dbReference type="ARBA" id="ARBA00023235"/>
    </source>
</evidence>
<dbReference type="InterPro" id="IPR013078">
    <property type="entry name" value="His_Pase_superF_clade-1"/>
</dbReference>
<reference evidence="7" key="2">
    <citation type="submission" date="2021-08" db="EMBL/GenBank/DDBJ databases">
        <authorList>
            <person name="Tani A."/>
            <person name="Ola A."/>
            <person name="Ogura Y."/>
            <person name="Katsura K."/>
            <person name="Hayashi T."/>
        </authorList>
    </citation>
    <scope>NUCLEOTIDE SEQUENCE</scope>
    <source>
        <strain evidence="7">DSM 19015</strain>
    </source>
</reference>
<feature type="binding site" evidence="5">
    <location>
        <begin position="162"/>
        <end position="163"/>
    </location>
    <ligand>
        <name>substrate</name>
    </ligand>
</feature>
<comment type="pathway">
    <text evidence="5 6">Carbohydrate degradation; glycolysis; pyruvate from D-glyceraldehyde 3-phosphate: step 3/5.</text>
</comment>
<dbReference type="PROSITE" id="PS00175">
    <property type="entry name" value="PG_MUTASE"/>
    <property type="match status" value="1"/>
</dbReference>
<comment type="caution">
    <text evidence="5">Lacks conserved residue(s) required for the propagation of feature annotation.</text>
</comment>
<keyword evidence="8" id="KW-1185">Reference proteome</keyword>
<evidence type="ECO:0000256" key="5">
    <source>
        <dbReference type="HAMAP-Rule" id="MF_01039"/>
    </source>
</evidence>
<comment type="catalytic activity">
    <reaction evidence="5 6">
        <text>(2R)-2-phosphoglycerate = (2R)-3-phosphoglycerate</text>
        <dbReference type="Rhea" id="RHEA:15901"/>
        <dbReference type="ChEBI" id="CHEBI:58272"/>
        <dbReference type="ChEBI" id="CHEBI:58289"/>
        <dbReference type="EC" id="5.4.2.11"/>
    </reaction>
</comment>
<evidence type="ECO:0000256" key="1">
    <source>
        <dbReference type="ARBA" id="ARBA00006717"/>
    </source>
</evidence>
<dbReference type="RefSeq" id="WP_238243938.1">
    <property type="nucleotide sequence ID" value="NZ_BPQP01000029.1"/>
</dbReference>